<name>A0ABU2Y166_9FLAO</name>
<evidence type="ECO:0008006" key="3">
    <source>
        <dbReference type="Google" id="ProtNLM"/>
    </source>
</evidence>
<keyword evidence="2" id="KW-1185">Reference proteome</keyword>
<proteinExistence type="predicted"/>
<dbReference type="Proteomes" id="UP001252186">
    <property type="component" value="Unassembled WGS sequence"/>
</dbReference>
<reference evidence="1 2" key="1">
    <citation type="submission" date="2023-09" db="EMBL/GenBank/DDBJ databases">
        <authorList>
            <person name="Rey-Velasco X."/>
        </authorList>
    </citation>
    <scope>NUCLEOTIDE SEQUENCE [LARGE SCALE GENOMIC DNA]</scope>
    <source>
        <strain evidence="1 2">P050</strain>
    </source>
</reference>
<comment type="caution">
    <text evidence="1">The sequence shown here is derived from an EMBL/GenBank/DDBJ whole genome shotgun (WGS) entry which is preliminary data.</text>
</comment>
<gene>
    <name evidence="1" type="ORF">RM519_01385</name>
</gene>
<protein>
    <recommendedName>
        <fullName evidence="3">Lipoprotein</fullName>
    </recommendedName>
</protein>
<accession>A0ABU2Y166</accession>
<evidence type="ECO:0000313" key="2">
    <source>
        <dbReference type="Proteomes" id="UP001252186"/>
    </source>
</evidence>
<evidence type="ECO:0000313" key="1">
    <source>
        <dbReference type="EMBL" id="MDT0551885.1"/>
    </source>
</evidence>
<sequence length="117" mass="13408">MKKQFFLISALVLLCIVSCKKENKVGGPCTYVDLEMEVKITLLDGDLNEDFMISMQPNVEDPGNEVYRLSKKQLNNMEINFEFEALKSKENVYVLTEKKITEGTCTPIIISKMHLKK</sequence>
<dbReference type="RefSeq" id="WP_311591697.1">
    <property type="nucleotide sequence ID" value="NZ_JAVRHV010000001.1"/>
</dbReference>
<dbReference type="EMBL" id="JAVRHV010000001">
    <property type="protein sequence ID" value="MDT0551885.1"/>
    <property type="molecule type" value="Genomic_DNA"/>
</dbReference>
<organism evidence="1 2">
    <name type="scientific">Urechidicola vernalis</name>
    <dbReference type="NCBI Taxonomy" id="3075600"/>
    <lineage>
        <taxon>Bacteria</taxon>
        <taxon>Pseudomonadati</taxon>
        <taxon>Bacteroidota</taxon>
        <taxon>Flavobacteriia</taxon>
        <taxon>Flavobacteriales</taxon>
        <taxon>Flavobacteriaceae</taxon>
        <taxon>Urechidicola</taxon>
    </lineage>
</organism>